<sequence length="326" mass="34401">MRHSLKLLGFMMLIFAVLVAALWVFGPYEDADLSTRFDETVLEGGVDTYLATQEARFDDITAGVEKQVVWVKADKSAAPWSVVYLHGFSATAQEIRPVPDAVAQALGANLVLTRLKGHGRAGAVMAEATVAAWMHDVAEALAVARKVGSKVLILSTSTGGTLAAAAALDEALMEDVAGIVMVSPNFGVNNPLAPLLTWPAARYWLPLLAGETRSFSPANAAQGKYWTTTYPSVAALPMAALVKKVVGLNFAKATVPALFIFSDADAVVRPDITREVAAAWGGPAQINAVITGPQDDPSAHVIAGDILSPNLTAPTVAMIVEWAERL</sequence>
<dbReference type="AlphaFoldDB" id="A0A1I2AUY7"/>
<name>A0A1I2AUY7_9RHOB</name>
<dbReference type="RefSeq" id="WP_093924003.1">
    <property type="nucleotide sequence ID" value="NZ_FOMW01000007.1"/>
</dbReference>
<protein>
    <submittedName>
        <fullName evidence="3">Esterase/lipase</fullName>
    </submittedName>
</protein>
<evidence type="ECO:0000313" key="3">
    <source>
        <dbReference type="EMBL" id="SFE46700.1"/>
    </source>
</evidence>
<gene>
    <name evidence="3" type="ORF">SAMN04488523_107178</name>
</gene>
<dbReference type="Pfam" id="PF12146">
    <property type="entry name" value="Hydrolase_4"/>
    <property type="match status" value="1"/>
</dbReference>
<feature type="transmembrane region" description="Helical" evidence="1">
    <location>
        <begin position="7"/>
        <end position="26"/>
    </location>
</feature>
<keyword evidence="1" id="KW-0812">Transmembrane</keyword>
<dbReference type="EMBL" id="FOMW01000007">
    <property type="protein sequence ID" value="SFE46700.1"/>
    <property type="molecule type" value="Genomic_DNA"/>
</dbReference>
<keyword evidence="1" id="KW-0472">Membrane</keyword>
<dbReference type="InterPro" id="IPR029058">
    <property type="entry name" value="AB_hydrolase_fold"/>
</dbReference>
<keyword evidence="1" id="KW-1133">Transmembrane helix</keyword>
<dbReference type="InterPro" id="IPR022742">
    <property type="entry name" value="Hydrolase_4"/>
</dbReference>
<dbReference type="Proteomes" id="UP000198977">
    <property type="component" value="Unassembled WGS sequence"/>
</dbReference>
<keyword evidence="4" id="KW-1185">Reference proteome</keyword>
<dbReference type="OrthoDB" id="5416147at2"/>
<feature type="domain" description="Serine aminopeptidase S33" evidence="2">
    <location>
        <begin position="80"/>
        <end position="280"/>
    </location>
</feature>
<dbReference type="SUPFAM" id="SSF53474">
    <property type="entry name" value="alpha/beta-Hydrolases"/>
    <property type="match status" value="1"/>
</dbReference>
<accession>A0A1I2AUY7</accession>
<dbReference type="Gene3D" id="3.40.50.1820">
    <property type="entry name" value="alpha/beta hydrolase"/>
    <property type="match status" value="1"/>
</dbReference>
<evidence type="ECO:0000313" key="4">
    <source>
        <dbReference type="Proteomes" id="UP000198977"/>
    </source>
</evidence>
<organism evidence="3 4">
    <name type="scientific">Sulfitobacter brevis</name>
    <dbReference type="NCBI Taxonomy" id="74348"/>
    <lineage>
        <taxon>Bacteria</taxon>
        <taxon>Pseudomonadati</taxon>
        <taxon>Pseudomonadota</taxon>
        <taxon>Alphaproteobacteria</taxon>
        <taxon>Rhodobacterales</taxon>
        <taxon>Roseobacteraceae</taxon>
        <taxon>Sulfitobacter</taxon>
    </lineage>
</organism>
<reference evidence="3 4" key="1">
    <citation type="submission" date="2016-10" db="EMBL/GenBank/DDBJ databases">
        <authorList>
            <person name="de Groot N.N."/>
        </authorList>
    </citation>
    <scope>NUCLEOTIDE SEQUENCE [LARGE SCALE GENOMIC DNA]</scope>
    <source>
        <strain evidence="3 4">DSM 11443</strain>
    </source>
</reference>
<proteinExistence type="predicted"/>
<dbReference type="STRING" id="74348.SAMN04488523_107178"/>
<evidence type="ECO:0000256" key="1">
    <source>
        <dbReference type="SAM" id="Phobius"/>
    </source>
</evidence>
<evidence type="ECO:0000259" key="2">
    <source>
        <dbReference type="Pfam" id="PF12146"/>
    </source>
</evidence>